<dbReference type="VEuPathDB" id="TriTrypDB:ECC02_013299"/>
<reference evidence="2 7" key="1">
    <citation type="journal article" date="2019" name="Genome Biol. Evol.">
        <title>Nanopore Sequencing Significantly Improves Genome Assembly of the Protozoan Parasite Trypanosoma cruzi.</title>
        <authorList>
            <person name="Diaz-Viraque F."/>
            <person name="Pita S."/>
            <person name="Greif G."/>
            <person name="de Souza R.C.M."/>
            <person name="Iraola G."/>
            <person name="Robello C."/>
        </authorList>
    </citation>
    <scope>NUCLEOTIDE SEQUENCE [LARGE SCALE GENOMIC DNA]</scope>
    <source>
        <strain evidence="2 7">Berenice</strain>
    </source>
</reference>
<name>A0A7J6XI39_TRYCR</name>
<proteinExistence type="predicted"/>
<gene>
    <name evidence="3" type="ORF">ECC02_010754</name>
    <name evidence="4" type="ORF">ECC02_010755</name>
    <name evidence="5" type="ORF">ECC02_010756</name>
    <name evidence="6" type="ORF">ECC02_010757</name>
    <name evidence="1" type="ORF">ECC02_013299</name>
    <name evidence="2" type="ORF">ECC02_013300</name>
</gene>
<evidence type="ECO:0000313" key="5">
    <source>
        <dbReference type="EMBL" id="KAF5216468.1"/>
    </source>
</evidence>
<dbReference type="EMBL" id="JABDHM010000598">
    <property type="protein sequence ID" value="KAF5214131.1"/>
    <property type="molecule type" value="Genomic_DNA"/>
</dbReference>
<dbReference type="AlphaFoldDB" id="A0A7J6XI39"/>
<dbReference type="EMBL" id="JABDHM010000201">
    <property type="protein sequence ID" value="KAF5216466.1"/>
    <property type="molecule type" value="Genomic_DNA"/>
</dbReference>
<accession>A0A7J6XI39</accession>
<evidence type="ECO:0000313" key="1">
    <source>
        <dbReference type="EMBL" id="KAF5214131.1"/>
    </source>
</evidence>
<evidence type="ECO:0000313" key="2">
    <source>
        <dbReference type="EMBL" id="KAF5214132.1"/>
    </source>
</evidence>
<dbReference type="EMBL" id="JABDHM010000201">
    <property type="protein sequence ID" value="KAF5216469.1"/>
    <property type="molecule type" value="Genomic_DNA"/>
</dbReference>
<evidence type="ECO:0000313" key="3">
    <source>
        <dbReference type="EMBL" id="KAF5216466.1"/>
    </source>
</evidence>
<evidence type="ECO:0000313" key="6">
    <source>
        <dbReference type="EMBL" id="KAF5216469.1"/>
    </source>
</evidence>
<evidence type="ECO:0000313" key="7">
    <source>
        <dbReference type="Proteomes" id="UP000583944"/>
    </source>
</evidence>
<organism evidence="2 7">
    <name type="scientific">Trypanosoma cruzi</name>
    <dbReference type="NCBI Taxonomy" id="5693"/>
    <lineage>
        <taxon>Eukaryota</taxon>
        <taxon>Discoba</taxon>
        <taxon>Euglenozoa</taxon>
        <taxon>Kinetoplastea</taxon>
        <taxon>Metakinetoplastina</taxon>
        <taxon>Trypanosomatida</taxon>
        <taxon>Trypanosomatidae</taxon>
        <taxon>Trypanosoma</taxon>
        <taxon>Schizotrypanum</taxon>
    </lineage>
</organism>
<dbReference type="EMBL" id="JABDHM010000201">
    <property type="protein sequence ID" value="KAF5216468.1"/>
    <property type="molecule type" value="Genomic_DNA"/>
</dbReference>
<reference evidence="2" key="2">
    <citation type="submission" date="2020-04" db="EMBL/GenBank/DDBJ databases">
        <authorList>
            <person name="Diaz Viraque F."/>
        </authorList>
    </citation>
    <scope>NUCLEOTIDE SEQUENCE</scope>
    <source>
        <strain evidence="2">Berenice</strain>
    </source>
</reference>
<protein>
    <submittedName>
        <fullName evidence="2">Uncharacterized protein</fullName>
    </submittedName>
</protein>
<dbReference type="VEuPathDB" id="TriTrypDB:ECC02_010755"/>
<sequence length="391" mass="44369">MQSFPKLFNTSRYTAYTVLLCGPHQAWPLQKLFTKRKDQPFRIKNVVQRADFRKGNCFCLPIGVVYFHSGILHKIPGLIHDVRGITQPVHPRCAVQQCRHFVPLVKTPRKVVQRRGPKGPGTRCEKEGVVVVKTQKTISYAEIGSHIRVPGHAPHMQQRPDALVTPPFITRRQKARICFVRLLKCPHTPHHSSTSEVSVPRRQKTHHALIRRGLGGLPYTFVVPTAFLVFVGRPPWDHEFHLWRITDRVTLKQQGGCCLTSMHRRGVEGVCGGRCCCHKVLHGLLYPKGSGEHRVATIEHHHHVLIAQALVSYAVQQQRRAGCVCVICPHANRCYRHAGKNGAHLHPAPAGRVVRLNNNKRNPWLPRWRGCRRPAVHRDGGNLPHICVYCQ</sequence>
<evidence type="ECO:0000313" key="4">
    <source>
        <dbReference type="EMBL" id="KAF5216467.1"/>
    </source>
</evidence>
<dbReference type="Proteomes" id="UP000583944">
    <property type="component" value="Unassembled WGS sequence"/>
</dbReference>
<dbReference type="VEuPathDB" id="TriTrypDB:ECC02_010757"/>
<dbReference type="EMBL" id="JABDHM010000201">
    <property type="protein sequence ID" value="KAF5216467.1"/>
    <property type="molecule type" value="Genomic_DNA"/>
</dbReference>
<dbReference type="VEuPathDB" id="TriTrypDB:ECC02_013300"/>
<comment type="caution">
    <text evidence="2">The sequence shown here is derived from an EMBL/GenBank/DDBJ whole genome shotgun (WGS) entry which is preliminary data.</text>
</comment>
<dbReference type="EMBL" id="JABDHM010000598">
    <property type="protein sequence ID" value="KAF5214132.1"/>
    <property type="molecule type" value="Genomic_DNA"/>
</dbReference>
<dbReference type="VEuPathDB" id="TriTrypDB:ECC02_010754"/>
<dbReference type="VEuPathDB" id="TriTrypDB:ECC02_010756"/>